<dbReference type="InterPro" id="IPR018247">
    <property type="entry name" value="EF_Hand_1_Ca_BS"/>
</dbReference>
<dbReference type="Proteomes" id="UP000007463">
    <property type="component" value="Chromosome"/>
</dbReference>
<dbReference type="Pfam" id="PF18884">
    <property type="entry name" value="TSP3_bac"/>
    <property type="match status" value="9"/>
</dbReference>
<dbReference type="eggNOG" id="COG4386">
    <property type="taxonomic scope" value="Bacteria"/>
</dbReference>
<dbReference type="RefSeq" id="WP_013686800.1">
    <property type="nucleotide sequence ID" value="NC_015321.1"/>
</dbReference>
<feature type="compositionally biased region" description="Polar residues" evidence="5">
    <location>
        <begin position="1643"/>
        <end position="1656"/>
    </location>
</feature>
<evidence type="ECO:0000256" key="3">
    <source>
        <dbReference type="ARBA" id="ARBA00022729"/>
    </source>
</evidence>
<dbReference type="InterPro" id="IPR059100">
    <property type="entry name" value="TSP3_bac"/>
</dbReference>
<dbReference type="SUPFAM" id="SSF103647">
    <property type="entry name" value="TSP type-3 repeat"/>
    <property type="match status" value="1"/>
</dbReference>
<sequence length="1769" mass="180183" precursor="true">MTNIYSNRARILMSFLFSSLFVVASLAQCPGSNTGYINAQVSLNNAAGGTDPWNNPGNALTDNNSYATMTNAALLIGGTVRSSNFLVFRNLNLNIPVNAQICGVQVEVRKLSSDNSGSNWTRDLDIRLLKNNQITGTNHANTGVNWPTSETAFTYGTNSDLWGTTLNGMEVSSNGFGVAIAAESRAAGLLLPTVISYIDAVRIRVYYFVPLSDSDNDGIQDVSDIDWDGDGVANNAELLPCTATSTLPLTAQSDPTLFYPTISGVWANMISRNTTGAGIVNFNISENYSAVTGLEVYTEQDVTAAIDQSVQVLRFSQPVSNLSFKLQDIDIAAGQFQDRITVNAYSFGQLYQLTAADYTIGSGNFNSFTGSNRFLGLVAMDNTELNGTITVNIPVLVDSVRFVYDNLDAGLGNQGYGLGEIKFCSPVASSQDFDNDGKPDWKDQDSDNDGILDLHEYQTSAGFIPPTGSDSDGDGLDNAYDVSTGGTLIVPVNTDGADSPDYIDLDSDNDGFSDQLEGNDANHNCVADFNLLNIDTDNDGLDNAYDPNNGGTTAPRQDSDNDGLPDWRENTVPTTAAAGNDQSGCGTTYTMAANVPVSGQGYWTVASGAGSFSNIHTATATVSSLNTGANTYNWIIYTDGCHSSSDQVVINQSTPISTPSAMSNGPLCEGATLNLTTSAVLNASYSWTGPNSFTSSLQNPSISAITAAGAGTYNVTVSVAGCSSAAGSTSVTINPAPIAPAASSNSPVCNGSSINLTTPGIIGATYLWSGPNGFSSTLQNPTIGSVNSIHAGTYSLQITVSGCPSITSSTTNVIVNPIPTGATASSNSPVCQNGSINLAATTVSGATYSWTGPNSFSSTDQNPIIPNAQAVNAGSYSVTTIVNGCSSTASATSVVINPSATIALGTVSNPTTCSSTDGSIQVTGSATGNLIWTGTSSGSQMGVTLPATIPNLGSGSYNISLVLASGCSSNILAQTLSGPSAPATPTITPGGATTFCSGGSVVLTSSAATTYLWSTGETTQSISVSAGGSYTVTVGNGSGCVATSLATVITVNPAPSMPIIMASGPTTFCTGGSVTLTSSSATGNTWSTTATTQAITVSTSGTYSVTVSNGTCSSTSVGTIVTVNAPPSVPIITPGGPTTFCAGGSVTLTSSAPSGNTWSTTEITPSITVSTSGSYTVSVGSGSCTATSAPTMITVNPAPVATITPGGPTSFCMGGSVTLTASAGTSYLWSSGETTQSITVSTSGSYTVTVTSAGCSATSSATVVTVSTSPAVPIITPSGPTTFCLGSSVTLTSSTGGSYLWSDGSTTQAITVSSSGSYSVTITTGGCSASSTPTTVTVNPTPPTPTITAGGPTNFCAGDSVQLTSSTAASYLWSNGETTQSIWVHLTGTYTVTVSNGTCSSQASLPTSVTLIDCNVDTDGDGLTDFEEVTDTGTDPNNPDTDGDGVLDGEEVNGVDDPSTPYVATGTSDPLDPCDPINTSPACDTDGDGLNNGDEATNGTDPTNPDTDGDGYTDGYEVTNGSDPLDPCDPNNMSVACDSDGDGLTNGDEATAGTNPNNPDTDGDGVLDGEEVHGVNDSSTPYTPTGTSNPLDPCDPLPTSVACDGDGDGVSDDDEATNGTNPNDPDTDGDGVLDGEEVYGIDNPSTSYVATGTSDPLNPCDPLPNSPACDSGTGGIESVVVPEGFSPNGDNSNEVLIIPNLSNYPDHSFKVFNRWGAEVYKASPYNNDWDGTMQGKMAVGKDVLPEGTYFYILQLNADKIIKGYIYLTR</sequence>
<feature type="region of interest" description="Disordered" evidence="5">
    <location>
        <begin position="1422"/>
        <end position="1675"/>
    </location>
</feature>
<feature type="compositionally biased region" description="Acidic residues" evidence="5">
    <location>
        <begin position="1625"/>
        <end position="1639"/>
    </location>
</feature>
<keyword evidence="3 6" id="KW-0732">Signal</keyword>
<keyword evidence="8" id="KW-1185">Reference proteome</keyword>
<feature type="chain" id="PRO_5003279966" evidence="6">
    <location>
        <begin position="25"/>
        <end position="1769"/>
    </location>
</feature>
<feature type="region of interest" description="Disordered" evidence="5">
    <location>
        <begin position="540"/>
        <end position="582"/>
    </location>
</feature>
<dbReference type="InterPro" id="IPR028974">
    <property type="entry name" value="TSP_type-3_rpt"/>
</dbReference>
<dbReference type="PROSITE" id="PS00018">
    <property type="entry name" value="EF_HAND_1"/>
    <property type="match status" value="4"/>
</dbReference>
<protein>
    <submittedName>
        <fullName evidence="7">Uncharacterized protein</fullName>
    </submittedName>
</protein>
<evidence type="ECO:0000256" key="4">
    <source>
        <dbReference type="ARBA" id="ARBA00022837"/>
    </source>
</evidence>
<dbReference type="Pfam" id="PF13585">
    <property type="entry name" value="CHU_C"/>
    <property type="match status" value="1"/>
</dbReference>
<dbReference type="InterPro" id="IPR053180">
    <property type="entry name" value="Ca-binding_acidic-repeat"/>
</dbReference>
<dbReference type="KEGG" id="fte:Fluta_2044"/>
<name>F2IKC7_FLUTR</name>
<evidence type="ECO:0000256" key="6">
    <source>
        <dbReference type="SAM" id="SignalP"/>
    </source>
</evidence>
<feature type="compositionally biased region" description="Polar residues" evidence="5">
    <location>
        <begin position="1576"/>
        <end position="1590"/>
    </location>
</feature>
<dbReference type="STRING" id="755732.Fluta_2044"/>
<dbReference type="PANTHER" id="PTHR37467:SF1">
    <property type="entry name" value="EXPORTED CALCIUM-BINDING GLYCOPROTEIN"/>
    <property type="match status" value="1"/>
</dbReference>
<evidence type="ECO:0000256" key="2">
    <source>
        <dbReference type="ARBA" id="ARBA00022525"/>
    </source>
</evidence>
<accession>F2IKC7</accession>
<feature type="compositionally biased region" description="Low complexity" evidence="5">
    <location>
        <begin position="1431"/>
        <end position="1440"/>
    </location>
</feature>
<reference evidence="7 8" key="1">
    <citation type="journal article" date="2011" name="Stand. Genomic Sci.">
        <title>Complete genome sequence of the gliding freshwater bacterium Fluviicola taffensis type strain (RW262).</title>
        <authorList>
            <person name="Woyke T."/>
            <person name="Chertkov O."/>
            <person name="Lapidus A."/>
            <person name="Nolan M."/>
            <person name="Lucas S."/>
            <person name="Del Rio T.G."/>
            <person name="Tice H."/>
            <person name="Cheng J.F."/>
            <person name="Tapia R."/>
            <person name="Han C."/>
            <person name="Goodwin L."/>
            <person name="Pitluck S."/>
            <person name="Liolios K."/>
            <person name="Pagani I."/>
            <person name="Ivanova N."/>
            <person name="Huntemann M."/>
            <person name="Mavromatis K."/>
            <person name="Mikhailova N."/>
            <person name="Pati A."/>
            <person name="Chen A."/>
            <person name="Palaniappan K."/>
            <person name="Land M."/>
            <person name="Hauser L."/>
            <person name="Brambilla E.M."/>
            <person name="Rohde M."/>
            <person name="Mwirichia R."/>
            <person name="Sikorski J."/>
            <person name="Tindall B.J."/>
            <person name="Goker M."/>
            <person name="Bristow J."/>
            <person name="Eisen J.A."/>
            <person name="Markowitz V."/>
            <person name="Hugenholtz P."/>
            <person name="Klenk H.P."/>
            <person name="Kyrpides N.C."/>
        </authorList>
    </citation>
    <scope>NUCLEOTIDE SEQUENCE [LARGE SCALE GENOMIC DNA]</scope>
    <source>
        <strain evidence="8">DSM 16823 / RW262 / RW262</strain>
    </source>
</reference>
<dbReference type="EMBL" id="CP002542">
    <property type="protein sequence ID" value="AEA44030.1"/>
    <property type="molecule type" value="Genomic_DNA"/>
</dbReference>
<dbReference type="GO" id="GO:0005509">
    <property type="term" value="F:calcium ion binding"/>
    <property type="evidence" value="ECO:0007669"/>
    <property type="project" value="InterPro"/>
</dbReference>
<gene>
    <name evidence="7" type="ordered locus">Fluta_2044</name>
</gene>
<reference evidence="8" key="2">
    <citation type="submission" date="2011-02" db="EMBL/GenBank/DDBJ databases">
        <title>The complete genome of Fluviicola taffensis DSM 16823.</title>
        <authorList>
            <consortium name="US DOE Joint Genome Institute (JGI-PGF)"/>
            <person name="Lucas S."/>
            <person name="Copeland A."/>
            <person name="Lapidus A."/>
            <person name="Bruce D."/>
            <person name="Goodwin L."/>
            <person name="Pitluck S."/>
            <person name="Kyrpides N."/>
            <person name="Mavromatis K."/>
            <person name="Ivanova N."/>
            <person name="Mikhailova N."/>
            <person name="Pagani I."/>
            <person name="Chertkov O."/>
            <person name="Detter J.C."/>
            <person name="Han C."/>
            <person name="Tapia R."/>
            <person name="Land M."/>
            <person name="Hauser L."/>
            <person name="Markowitz V."/>
            <person name="Cheng J.-F."/>
            <person name="Hugenholtz P."/>
            <person name="Woyke T."/>
            <person name="Wu D."/>
            <person name="Tindall B."/>
            <person name="Pomrenke H.G."/>
            <person name="Brambilla E."/>
            <person name="Klenk H.-P."/>
            <person name="Eisen J.A."/>
        </authorList>
    </citation>
    <scope>NUCLEOTIDE SEQUENCE [LARGE SCALE GENOMIC DNA]</scope>
    <source>
        <strain evidence="8">DSM 16823 / RW262 / RW262</strain>
    </source>
</reference>
<evidence type="ECO:0000313" key="8">
    <source>
        <dbReference type="Proteomes" id="UP000007463"/>
    </source>
</evidence>
<feature type="compositionally biased region" description="Low complexity" evidence="5">
    <location>
        <begin position="1497"/>
        <end position="1506"/>
    </location>
</feature>
<comment type="subcellular location">
    <subcellularLocation>
        <location evidence="1">Secreted</location>
    </subcellularLocation>
</comment>
<dbReference type="InterPro" id="IPR013783">
    <property type="entry name" value="Ig-like_fold"/>
</dbReference>
<keyword evidence="4" id="KW-0106">Calcium</keyword>
<dbReference type="InterPro" id="IPR026341">
    <property type="entry name" value="T9SS_type_B"/>
</dbReference>
<dbReference type="NCBIfam" id="TIGR04131">
    <property type="entry name" value="Bac_Flav_CTERM"/>
    <property type="match status" value="1"/>
</dbReference>
<evidence type="ECO:0000256" key="5">
    <source>
        <dbReference type="SAM" id="MobiDB-lite"/>
    </source>
</evidence>
<evidence type="ECO:0000256" key="1">
    <source>
        <dbReference type="ARBA" id="ARBA00004613"/>
    </source>
</evidence>
<evidence type="ECO:0000313" key="7">
    <source>
        <dbReference type="EMBL" id="AEA44030.1"/>
    </source>
</evidence>
<organism evidence="7 8">
    <name type="scientific">Fluviicola taffensis (strain DSM 16823 / NCIMB 13979 / RW262)</name>
    <dbReference type="NCBI Taxonomy" id="755732"/>
    <lineage>
        <taxon>Bacteria</taxon>
        <taxon>Pseudomonadati</taxon>
        <taxon>Bacteroidota</taxon>
        <taxon>Flavobacteriia</taxon>
        <taxon>Flavobacteriales</taxon>
        <taxon>Crocinitomicaceae</taxon>
        <taxon>Fluviicola</taxon>
    </lineage>
</organism>
<dbReference type="Gene3D" id="2.60.40.10">
    <property type="entry name" value="Immunoglobulins"/>
    <property type="match status" value="3"/>
</dbReference>
<feature type="compositionally biased region" description="Acidic residues" evidence="5">
    <location>
        <begin position="1605"/>
        <end position="1616"/>
    </location>
</feature>
<dbReference type="PANTHER" id="PTHR37467">
    <property type="entry name" value="EXPORTED CALCIUM-BINDING GLYCOPROTEIN-RELATED"/>
    <property type="match status" value="1"/>
</dbReference>
<keyword evidence="2" id="KW-0964">Secreted</keyword>
<feature type="signal peptide" evidence="6">
    <location>
        <begin position="1"/>
        <end position="24"/>
    </location>
</feature>
<dbReference type="HOGENOM" id="CLU_238862_0_0_10"/>
<feature type="compositionally biased region" description="Acidic residues" evidence="5">
    <location>
        <begin position="1441"/>
        <end position="1454"/>
    </location>
</feature>
<proteinExistence type="predicted"/>